<keyword evidence="8" id="KW-1185">Reference proteome</keyword>
<dbReference type="InterPro" id="IPR001958">
    <property type="entry name" value="Tet-R_TetA/multi-R_MdtG-like"/>
</dbReference>
<evidence type="ECO:0000256" key="2">
    <source>
        <dbReference type="ARBA" id="ARBA00022692"/>
    </source>
</evidence>
<comment type="caution">
    <text evidence="7">The sequence shown here is derived from an EMBL/GenBank/DDBJ whole genome shotgun (WGS) entry which is preliminary data.</text>
</comment>
<sequence>METSTATKEHKSKVPVVIYISGFLDLFGVSLVLPLIMRHAKELGASSTVSGVLGSTYGALQLLSSPVVGKWSDRSGRHFVLLVCLFLSACSYSMFFLATSVVLLFLVRIPLGIIKHSQTISKAYLADISKVSEQSATFGNFNSASSLGFIVGPVVGGHIAEAPGGFYLVGLLSGFIFFINFVLIYWCVPDVPKKSSSLHRNESSVTSLRNLASEEANFSPSTLISSFKLFKWEKLGDLFLIKFLLGLAVLVFRSNFSLMLMQKFDSTTVTAGYVISFSSTVSVLIGFLVGWISKYYRNNAQLVLHLSVLQIVTLSALALSPSLWIFLIAMIPFSLSTTVTRIASTGLAIERCENQEAGILLGLQQSSMSLARMLSPLIAGVLQELSSAGPGLMGAFCCLLAVIIMIIRPQDPGVRAKKLN</sequence>
<dbReference type="EMBL" id="JBJQND010000003">
    <property type="protein sequence ID" value="KAL3882855.1"/>
    <property type="molecule type" value="Genomic_DNA"/>
</dbReference>
<evidence type="ECO:0000313" key="7">
    <source>
        <dbReference type="EMBL" id="KAL3882855.1"/>
    </source>
</evidence>
<name>A0ABD3XAU6_SINWO</name>
<dbReference type="PANTHER" id="PTHR24002:SF3">
    <property type="entry name" value="SOLUTE CARRIER FAMILY 22 MEMBER 18"/>
    <property type="match status" value="1"/>
</dbReference>
<reference evidence="7 8" key="1">
    <citation type="submission" date="2024-11" db="EMBL/GenBank/DDBJ databases">
        <title>Chromosome-level genome assembly of the freshwater bivalve Anodonta woodiana.</title>
        <authorList>
            <person name="Chen X."/>
        </authorList>
    </citation>
    <scope>NUCLEOTIDE SEQUENCE [LARGE SCALE GENOMIC DNA]</scope>
    <source>
        <strain evidence="7">MN2024</strain>
        <tissue evidence="7">Gills</tissue>
    </source>
</reference>
<dbReference type="InterPro" id="IPR036259">
    <property type="entry name" value="MFS_trans_sf"/>
</dbReference>
<evidence type="ECO:0000313" key="8">
    <source>
        <dbReference type="Proteomes" id="UP001634394"/>
    </source>
</evidence>
<dbReference type="Pfam" id="PF07690">
    <property type="entry name" value="MFS_1"/>
    <property type="match status" value="1"/>
</dbReference>
<feature type="transmembrane region" description="Helical" evidence="5">
    <location>
        <begin position="138"/>
        <end position="160"/>
    </location>
</feature>
<evidence type="ECO:0000256" key="4">
    <source>
        <dbReference type="ARBA" id="ARBA00023136"/>
    </source>
</evidence>
<feature type="transmembrane region" description="Helical" evidence="5">
    <location>
        <begin position="166"/>
        <end position="188"/>
    </location>
</feature>
<evidence type="ECO:0000256" key="3">
    <source>
        <dbReference type="ARBA" id="ARBA00022989"/>
    </source>
</evidence>
<gene>
    <name evidence="7" type="ORF">ACJMK2_029159</name>
</gene>
<dbReference type="Gene3D" id="1.20.1250.20">
    <property type="entry name" value="MFS general substrate transporter like domains"/>
    <property type="match status" value="1"/>
</dbReference>
<comment type="subcellular location">
    <subcellularLocation>
        <location evidence="1">Membrane</location>
        <topology evidence="1">Multi-pass membrane protein</topology>
    </subcellularLocation>
</comment>
<keyword evidence="4 5" id="KW-0472">Membrane</keyword>
<feature type="transmembrane region" description="Helical" evidence="5">
    <location>
        <begin position="235"/>
        <end position="252"/>
    </location>
</feature>
<dbReference type="PROSITE" id="PS50850">
    <property type="entry name" value="MFS"/>
    <property type="match status" value="1"/>
</dbReference>
<dbReference type="InterPro" id="IPR020846">
    <property type="entry name" value="MFS_dom"/>
</dbReference>
<dbReference type="SUPFAM" id="SSF103473">
    <property type="entry name" value="MFS general substrate transporter"/>
    <property type="match status" value="1"/>
</dbReference>
<dbReference type="PANTHER" id="PTHR24002">
    <property type="entry name" value="SOLUTE CARRIER FAMILY 22 MEMBER 18"/>
    <property type="match status" value="1"/>
</dbReference>
<dbReference type="CDD" id="cd17390">
    <property type="entry name" value="MFS_MFSD9"/>
    <property type="match status" value="1"/>
</dbReference>
<feature type="transmembrane region" description="Helical" evidence="5">
    <location>
        <begin position="16"/>
        <end position="36"/>
    </location>
</feature>
<keyword evidence="3 5" id="KW-1133">Transmembrane helix</keyword>
<feature type="transmembrane region" description="Helical" evidence="5">
    <location>
        <begin position="43"/>
        <end position="60"/>
    </location>
</feature>
<dbReference type="Proteomes" id="UP001634394">
    <property type="component" value="Unassembled WGS sequence"/>
</dbReference>
<feature type="transmembrane region" description="Helical" evidence="5">
    <location>
        <begin position="272"/>
        <end position="292"/>
    </location>
</feature>
<dbReference type="InterPro" id="IPR011701">
    <property type="entry name" value="MFS"/>
</dbReference>
<evidence type="ECO:0000259" key="6">
    <source>
        <dbReference type="PROSITE" id="PS50850"/>
    </source>
</evidence>
<dbReference type="PRINTS" id="PR01035">
    <property type="entry name" value="TCRTETA"/>
</dbReference>
<dbReference type="AlphaFoldDB" id="A0ABD3XAU6"/>
<organism evidence="7 8">
    <name type="scientific">Sinanodonta woodiana</name>
    <name type="common">Chinese pond mussel</name>
    <name type="synonym">Anodonta woodiana</name>
    <dbReference type="NCBI Taxonomy" id="1069815"/>
    <lineage>
        <taxon>Eukaryota</taxon>
        <taxon>Metazoa</taxon>
        <taxon>Spiralia</taxon>
        <taxon>Lophotrochozoa</taxon>
        <taxon>Mollusca</taxon>
        <taxon>Bivalvia</taxon>
        <taxon>Autobranchia</taxon>
        <taxon>Heteroconchia</taxon>
        <taxon>Palaeoheterodonta</taxon>
        <taxon>Unionida</taxon>
        <taxon>Unionoidea</taxon>
        <taxon>Unionidae</taxon>
        <taxon>Unioninae</taxon>
        <taxon>Sinanodonta</taxon>
    </lineage>
</organism>
<proteinExistence type="predicted"/>
<protein>
    <recommendedName>
        <fullName evidence="6">Major facilitator superfamily (MFS) profile domain-containing protein</fullName>
    </recommendedName>
</protein>
<evidence type="ECO:0000256" key="1">
    <source>
        <dbReference type="ARBA" id="ARBA00004141"/>
    </source>
</evidence>
<evidence type="ECO:0000256" key="5">
    <source>
        <dbReference type="SAM" id="Phobius"/>
    </source>
</evidence>
<accession>A0ABD3XAU6</accession>
<keyword evidence="2 5" id="KW-0812">Transmembrane</keyword>
<dbReference type="GO" id="GO:0016020">
    <property type="term" value="C:membrane"/>
    <property type="evidence" value="ECO:0007669"/>
    <property type="project" value="UniProtKB-SubCell"/>
</dbReference>
<feature type="transmembrane region" description="Helical" evidence="5">
    <location>
        <begin position="388"/>
        <end position="407"/>
    </location>
</feature>
<feature type="transmembrane region" description="Helical" evidence="5">
    <location>
        <begin position="80"/>
        <end position="107"/>
    </location>
</feature>
<feature type="transmembrane region" description="Helical" evidence="5">
    <location>
        <begin position="304"/>
        <end position="331"/>
    </location>
</feature>
<feature type="domain" description="Major facilitator superfamily (MFS) profile" evidence="6">
    <location>
        <begin position="14"/>
        <end position="412"/>
    </location>
</feature>